<dbReference type="InterPro" id="IPR002300">
    <property type="entry name" value="aa-tRNA-synth_Ia"/>
</dbReference>
<dbReference type="InterPro" id="IPR023586">
    <property type="entry name" value="Ile-tRNA-ligase_type2"/>
</dbReference>
<protein>
    <recommendedName>
        <fullName evidence="12">Probable isoleucine--tRNA ligase, cytoplasmic</fullName>
        <ecNumber evidence="3">6.1.1.5</ecNumber>
    </recommendedName>
    <alternativeName>
        <fullName evidence="10">Isoleucyl-tRNA synthetase</fullName>
    </alternativeName>
</protein>
<comment type="catalytic activity">
    <reaction evidence="11">
        <text>tRNA(Ile) + L-isoleucine + ATP = L-isoleucyl-tRNA(Ile) + AMP + diphosphate</text>
        <dbReference type="Rhea" id="RHEA:11060"/>
        <dbReference type="Rhea" id="RHEA-COMP:9666"/>
        <dbReference type="Rhea" id="RHEA-COMP:9695"/>
        <dbReference type="ChEBI" id="CHEBI:30616"/>
        <dbReference type="ChEBI" id="CHEBI:33019"/>
        <dbReference type="ChEBI" id="CHEBI:58045"/>
        <dbReference type="ChEBI" id="CHEBI:78442"/>
        <dbReference type="ChEBI" id="CHEBI:78528"/>
        <dbReference type="ChEBI" id="CHEBI:456215"/>
        <dbReference type="EC" id="6.1.1.5"/>
    </reaction>
</comment>
<dbReference type="InterPro" id="IPR009008">
    <property type="entry name" value="Val/Leu/Ile-tRNA-synth_edit"/>
</dbReference>
<dbReference type="GO" id="GO:0006428">
    <property type="term" value="P:isoleucyl-tRNA aminoacylation"/>
    <property type="evidence" value="ECO:0007669"/>
    <property type="project" value="InterPro"/>
</dbReference>
<dbReference type="PROSITE" id="PS00178">
    <property type="entry name" value="AA_TRNA_LIGASE_I"/>
    <property type="match status" value="1"/>
</dbReference>
<dbReference type="Gene3D" id="3.40.50.620">
    <property type="entry name" value="HUPs"/>
    <property type="match status" value="2"/>
</dbReference>
<dbReference type="GO" id="GO:0005737">
    <property type="term" value="C:cytoplasm"/>
    <property type="evidence" value="ECO:0007669"/>
    <property type="project" value="UniProtKB-SubCell"/>
</dbReference>
<feature type="chain" id="PRO_5004354368" description="Probable isoleucine--tRNA ligase, cytoplasmic" evidence="14">
    <location>
        <begin position="17"/>
        <end position="610"/>
    </location>
</feature>
<dbReference type="Pfam" id="PF00133">
    <property type="entry name" value="tRNA-synt_1"/>
    <property type="match status" value="2"/>
</dbReference>
<keyword evidence="6 13" id="KW-0547">Nucleotide-binding</keyword>
<feature type="non-terminal residue" evidence="16">
    <location>
        <position position="610"/>
    </location>
</feature>
<evidence type="ECO:0000256" key="7">
    <source>
        <dbReference type="ARBA" id="ARBA00022840"/>
    </source>
</evidence>
<dbReference type="OrthoDB" id="1706657at2759"/>
<organism evidence="16 17">
    <name type="scientific">Nosema bombycis (strain CQ1 / CVCC 102059)</name>
    <name type="common">Microsporidian parasite</name>
    <name type="synonym">Pebrine of silkworm</name>
    <dbReference type="NCBI Taxonomy" id="578461"/>
    <lineage>
        <taxon>Eukaryota</taxon>
        <taxon>Fungi</taxon>
        <taxon>Fungi incertae sedis</taxon>
        <taxon>Microsporidia</taxon>
        <taxon>Nosematidae</taxon>
        <taxon>Nosema</taxon>
    </lineage>
</organism>
<keyword evidence="17" id="KW-1185">Reference proteome</keyword>
<keyword evidence="7 13" id="KW-0067">ATP-binding</keyword>
<evidence type="ECO:0000313" key="17">
    <source>
        <dbReference type="Proteomes" id="UP000016927"/>
    </source>
</evidence>
<dbReference type="EMBL" id="KB908979">
    <property type="protein sequence ID" value="EOB13486.1"/>
    <property type="molecule type" value="Genomic_DNA"/>
</dbReference>
<evidence type="ECO:0000256" key="2">
    <source>
        <dbReference type="ARBA" id="ARBA00005594"/>
    </source>
</evidence>
<keyword evidence="5 13" id="KW-0436">Ligase</keyword>
<dbReference type="HOGENOM" id="CLU_001493_1_4_1"/>
<evidence type="ECO:0000256" key="1">
    <source>
        <dbReference type="ARBA" id="ARBA00004496"/>
    </source>
</evidence>
<evidence type="ECO:0000256" key="12">
    <source>
        <dbReference type="ARBA" id="ARBA00072822"/>
    </source>
</evidence>
<evidence type="ECO:0000313" key="16">
    <source>
        <dbReference type="EMBL" id="EOB13486.1"/>
    </source>
</evidence>
<dbReference type="VEuPathDB" id="MicrosporidiaDB:NBO_71g0001"/>
<feature type="domain" description="Aminoacyl-tRNA synthetase class Ia" evidence="15">
    <location>
        <begin position="493"/>
        <end position="579"/>
    </location>
</feature>
<evidence type="ECO:0000256" key="10">
    <source>
        <dbReference type="ARBA" id="ARBA00032665"/>
    </source>
</evidence>
<dbReference type="Proteomes" id="UP000016927">
    <property type="component" value="Unassembled WGS sequence"/>
</dbReference>
<name>R0KRU9_NOSB1</name>
<dbReference type="EC" id="6.1.1.5" evidence="3"/>
<dbReference type="AlphaFoldDB" id="R0KRU9"/>
<keyword evidence="4" id="KW-0963">Cytoplasm</keyword>
<evidence type="ECO:0000256" key="13">
    <source>
        <dbReference type="RuleBase" id="RU363035"/>
    </source>
</evidence>
<dbReference type="FunFam" id="3.40.50.620:FF:000023">
    <property type="entry name" value="Isoleucyl-tRNA synthetase,cytoplasmic"/>
    <property type="match status" value="1"/>
</dbReference>
<dbReference type="CDD" id="cd00818">
    <property type="entry name" value="IleRS_core"/>
    <property type="match status" value="1"/>
</dbReference>
<dbReference type="PANTHER" id="PTHR42780:SF1">
    <property type="entry name" value="ISOLEUCINE--TRNA LIGASE, CYTOPLASMIC"/>
    <property type="match status" value="1"/>
</dbReference>
<evidence type="ECO:0000256" key="3">
    <source>
        <dbReference type="ARBA" id="ARBA00013165"/>
    </source>
</evidence>
<dbReference type="InterPro" id="IPR002301">
    <property type="entry name" value="Ile-tRNA-ligase"/>
</dbReference>
<keyword evidence="14" id="KW-0732">Signal</keyword>
<evidence type="ECO:0000256" key="6">
    <source>
        <dbReference type="ARBA" id="ARBA00022741"/>
    </source>
</evidence>
<evidence type="ECO:0000256" key="8">
    <source>
        <dbReference type="ARBA" id="ARBA00022917"/>
    </source>
</evidence>
<dbReference type="GO" id="GO:0005524">
    <property type="term" value="F:ATP binding"/>
    <property type="evidence" value="ECO:0007669"/>
    <property type="project" value="UniProtKB-KW"/>
</dbReference>
<feature type="domain" description="Aminoacyl-tRNA synthetase class Ia" evidence="15">
    <location>
        <begin position="31"/>
        <end position="467"/>
    </location>
</feature>
<dbReference type="STRING" id="578461.R0KRU9"/>
<dbReference type="PRINTS" id="PR00984">
    <property type="entry name" value="TRNASYNTHILE"/>
</dbReference>
<evidence type="ECO:0000256" key="14">
    <source>
        <dbReference type="SAM" id="SignalP"/>
    </source>
</evidence>
<proteinExistence type="inferred from homology"/>
<feature type="signal peptide" evidence="14">
    <location>
        <begin position="1"/>
        <end position="16"/>
    </location>
</feature>
<dbReference type="InterPro" id="IPR001412">
    <property type="entry name" value="aa-tRNA-synth_I_CS"/>
</dbReference>
<dbReference type="PANTHER" id="PTHR42780">
    <property type="entry name" value="SOLEUCYL-TRNA SYNTHETASE"/>
    <property type="match status" value="1"/>
</dbReference>
<comment type="similarity">
    <text evidence="2 13">Belongs to the class-I aminoacyl-tRNA synthetase family.</text>
</comment>
<evidence type="ECO:0000256" key="9">
    <source>
        <dbReference type="ARBA" id="ARBA00023146"/>
    </source>
</evidence>
<evidence type="ECO:0000256" key="11">
    <source>
        <dbReference type="ARBA" id="ARBA00048359"/>
    </source>
</evidence>
<evidence type="ECO:0000259" key="15">
    <source>
        <dbReference type="Pfam" id="PF00133"/>
    </source>
</evidence>
<accession>R0KRU9</accession>
<dbReference type="GO" id="GO:0002161">
    <property type="term" value="F:aminoacyl-tRNA deacylase activity"/>
    <property type="evidence" value="ECO:0007669"/>
    <property type="project" value="InterPro"/>
</dbReference>
<reference evidence="16 17" key="1">
    <citation type="journal article" date="2013" name="BMC Genomics">
        <title>Comparative genomics of parasitic silkworm microsporidia reveal an association between genome expansion and host adaptation.</title>
        <authorList>
            <person name="Pan G."/>
            <person name="Xu J."/>
            <person name="Li T."/>
            <person name="Xia Q."/>
            <person name="Liu S.L."/>
            <person name="Zhang G."/>
            <person name="Li S."/>
            <person name="Li C."/>
            <person name="Liu H."/>
            <person name="Yang L."/>
            <person name="Liu T."/>
            <person name="Zhang X."/>
            <person name="Wu Z."/>
            <person name="Fan W."/>
            <person name="Dang X."/>
            <person name="Xiang H."/>
            <person name="Tao M."/>
            <person name="Li Y."/>
            <person name="Hu J."/>
            <person name="Li Z."/>
            <person name="Lin L."/>
            <person name="Luo J."/>
            <person name="Geng L."/>
            <person name="Wang L."/>
            <person name="Long M."/>
            <person name="Wan Y."/>
            <person name="He N."/>
            <person name="Zhang Z."/>
            <person name="Lu C."/>
            <person name="Keeling P.J."/>
            <person name="Wang J."/>
            <person name="Xiang Z."/>
            <person name="Zhou Z."/>
        </authorList>
    </citation>
    <scope>NUCLEOTIDE SEQUENCE [LARGE SCALE GENOMIC DNA]</scope>
    <source>
        <strain evidence="17">CQ1 / CVCC 102059</strain>
    </source>
</reference>
<keyword evidence="8 13" id="KW-0648">Protein biosynthesis</keyword>
<gene>
    <name evidence="16" type="primary">SYIC</name>
    <name evidence="16" type="ORF">NBO_71g0001</name>
</gene>
<dbReference type="SUPFAM" id="SSF50677">
    <property type="entry name" value="ValRS/IleRS/LeuRS editing domain"/>
    <property type="match status" value="1"/>
</dbReference>
<evidence type="ECO:0000256" key="5">
    <source>
        <dbReference type="ARBA" id="ARBA00022598"/>
    </source>
</evidence>
<dbReference type="SUPFAM" id="SSF52374">
    <property type="entry name" value="Nucleotidylyl transferase"/>
    <property type="match status" value="1"/>
</dbReference>
<evidence type="ECO:0000256" key="4">
    <source>
        <dbReference type="ARBA" id="ARBA00022490"/>
    </source>
</evidence>
<keyword evidence="9 13" id="KW-0030">Aminoacyl-tRNA synthetase</keyword>
<comment type="subcellular location">
    <subcellularLocation>
        <location evidence="1">Cytoplasm</location>
    </subcellularLocation>
</comment>
<dbReference type="InterPro" id="IPR014729">
    <property type="entry name" value="Rossmann-like_a/b/a_fold"/>
</dbReference>
<sequence>MFTAAVIIRCLFLVNAQMFDSNLSTVEIEKKILEYWKDNDCFNKSNVLSKDREKFTFYDGPPFATGLPHYGHILSGTIKDVVTRYKYQHGYHVDRRFGWDCHGLPVEYEIDKTHNITSRDQVLEMGIDKYNDLCKSIVMKYSSEWKVTVEQMGRWVDFDNGYKTMDKGFMDSVWFIFKQLFDKKYVYRGYKVMPFSTGCMTPLSNFEANQNYKNTLDPSIVVSFELKEDFEGYRVSMLVWTTTPWTLPSNCGLVINESFTYVLFEVNGKRYIIGKTRIEEYFKDVKIIKKISGKDLVGLEYLQPFNYFEHLRKFGYFRIYAGDFVTDSDGTVPNWFIRVTDSVDKLLANNEKINWVPEDIKYKKFHNWLADVKDWSFSRNRFWGTPIPLWTNEDFSVIYCVESAEELEKLSGKKITDIHRQFIDDIEIVVDGVTLKRIPEVFDCWFESGSMPYAQNNWPFCLKDKFNMNEIKEEITTKEECSSKDTLYNDMVLKNFPADFIAEGIDQTRGWFYSLHVISTLLFNKPAFKNVVVNGIVKADDGEKMSKSKKNYPSPDLILNEFGADSLRSYLISSPVVEGQDLKFKKDGVKEILKTLIIPWDELSFISYNI</sequence>
<dbReference type="GO" id="GO:0004822">
    <property type="term" value="F:isoleucine-tRNA ligase activity"/>
    <property type="evidence" value="ECO:0007669"/>
    <property type="project" value="UniProtKB-EC"/>
</dbReference>
<dbReference type="Gene3D" id="3.90.740.10">
    <property type="entry name" value="Valyl/Leucyl/Isoleucyl-tRNA synthetase, editing domain"/>
    <property type="match status" value="1"/>
</dbReference>